<evidence type="ECO:0000259" key="12">
    <source>
        <dbReference type="Pfam" id="PF00117"/>
    </source>
</evidence>
<dbReference type="CDD" id="cd03113">
    <property type="entry name" value="CTPS_N"/>
    <property type="match status" value="1"/>
</dbReference>
<accession>A0A0H5DP64</accession>
<dbReference type="Pfam" id="PF06418">
    <property type="entry name" value="CTP_synth_N"/>
    <property type="match status" value="1"/>
</dbReference>
<dbReference type="Pfam" id="PF00117">
    <property type="entry name" value="GATase"/>
    <property type="match status" value="1"/>
</dbReference>
<keyword evidence="4 11" id="KW-0479">Metal-binding</keyword>
<dbReference type="EMBL" id="CWGJ01000011">
    <property type="protein sequence ID" value="CRX38157.1"/>
    <property type="molecule type" value="Genomic_DNA"/>
</dbReference>
<comment type="caution">
    <text evidence="11">Lacks conserved residue(s) required for the propagation of feature annotation.</text>
</comment>
<dbReference type="GO" id="GO:0005829">
    <property type="term" value="C:cytosol"/>
    <property type="evidence" value="ECO:0007669"/>
    <property type="project" value="TreeGrafter"/>
</dbReference>
<feature type="domain" description="CTP synthase N-terminal" evidence="13">
    <location>
        <begin position="5"/>
        <end position="267"/>
    </location>
</feature>
<keyword evidence="8 11" id="KW-0315">Glutamine amidotransferase</keyword>
<dbReference type="GO" id="GO:0044210">
    <property type="term" value="P:'de novo' CTP biosynthetic process"/>
    <property type="evidence" value="ECO:0007669"/>
    <property type="project" value="UniProtKB-UniRule"/>
</dbReference>
<evidence type="ECO:0000256" key="8">
    <source>
        <dbReference type="ARBA" id="ARBA00022962"/>
    </source>
</evidence>
<dbReference type="GO" id="GO:0005524">
    <property type="term" value="F:ATP binding"/>
    <property type="evidence" value="ECO:0007669"/>
    <property type="project" value="UniProtKB-KW"/>
</dbReference>
<feature type="binding site" evidence="11">
    <location>
        <position position="143"/>
    </location>
    <ligand>
        <name>Mg(2+)</name>
        <dbReference type="ChEBI" id="CHEBI:18420"/>
    </ligand>
</feature>
<dbReference type="NCBIfam" id="NF003792">
    <property type="entry name" value="PRK05380.1"/>
    <property type="match status" value="1"/>
</dbReference>
<feature type="binding site" evidence="11">
    <location>
        <begin position="189"/>
        <end position="194"/>
    </location>
    <ligand>
        <name>CTP</name>
        <dbReference type="ChEBI" id="CHEBI:37563"/>
        <note>allosteric inhibitor</note>
    </ligand>
</feature>
<evidence type="ECO:0000256" key="2">
    <source>
        <dbReference type="ARBA" id="ARBA00007533"/>
    </source>
</evidence>
<keyword evidence="15" id="KW-1185">Reference proteome</keyword>
<comment type="function">
    <text evidence="11">Catalyzes the ATP-dependent amination of UTP to CTP with either L-glutamine or ammonia as the source of nitrogen. Regulates intracellular CTP levels through interactions with the four ribonucleotide triphosphates.</text>
</comment>
<dbReference type="CDD" id="cd01746">
    <property type="entry name" value="GATase1_CTP_Synthase"/>
    <property type="match status" value="1"/>
</dbReference>
<dbReference type="Gene3D" id="3.40.50.300">
    <property type="entry name" value="P-loop containing nucleotide triphosphate hydrolases"/>
    <property type="match status" value="1"/>
</dbReference>
<feature type="binding site" evidence="11">
    <location>
        <position position="14"/>
    </location>
    <ligand>
        <name>UTP</name>
        <dbReference type="ChEBI" id="CHEBI:46398"/>
    </ligand>
</feature>
<keyword evidence="5 11" id="KW-0547">Nucleotide-binding</keyword>
<gene>
    <name evidence="11 14" type="primary">pyrG</name>
    <name evidence="14" type="ORF">ELAC_0806</name>
</gene>
<dbReference type="GO" id="GO:0097268">
    <property type="term" value="C:cytoophidium"/>
    <property type="evidence" value="ECO:0007669"/>
    <property type="project" value="UniProtKB-ARBA"/>
</dbReference>
<dbReference type="InterPro" id="IPR027417">
    <property type="entry name" value="P-loop_NTPase"/>
</dbReference>
<dbReference type="InterPro" id="IPR029062">
    <property type="entry name" value="Class_I_gatase-like"/>
</dbReference>
<feature type="active site" evidence="11">
    <location>
        <position position="513"/>
    </location>
</feature>
<evidence type="ECO:0000256" key="3">
    <source>
        <dbReference type="ARBA" id="ARBA00022598"/>
    </source>
</evidence>
<feature type="domain" description="Glutamine amidotransferase" evidence="12">
    <location>
        <begin position="305"/>
        <end position="530"/>
    </location>
</feature>
<feature type="binding site" evidence="11">
    <location>
        <position position="225"/>
    </location>
    <ligand>
        <name>CTP</name>
        <dbReference type="ChEBI" id="CHEBI:37563"/>
        <note>allosteric inhibitor</note>
    </ligand>
</feature>
<comment type="catalytic activity">
    <reaction evidence="10 11">
        <text>UTP + L-glutamine + ATP + H2O = CTP + L-glutamate + ADP + phosphate + 2 H(+)</text>
        <dbReference type="Rhea" id="RHEA:26426"/>
        <dbReference type="ChEBI" id="CHEBI:15377"/>
        <dbReference type="ChEBI" id="CHEBI:15378"/>
        <dbReference type="ChEBI" id="CHEBI:29985"/>
        <dbReference type="ChEBI" id="CHEBI:30616"/>
        <dbReference type="ChEBI" id="CHEBI:37563"/>
        <dbReference type="ChEBI" id="CHEBI:43474"/>
        <dbReference type="ChEBI" id="CHEBI:46398"/>
        <dbReference type="ChEBI" id="CHEBI:58359"/>
        <dbReference type="ChEBI" id="CHEBI:456216"/>
        <dbReference type="EC" id="6.3.4.2"/>
    </reaction>
</comment>
<feature type="binding site" evidence="11">
    <location>
        <position position="72"/>
    </location>
    <ligand>
        <name>Mg(2+)</name>
        <dbReference type="ChEBI" id="CHEBI:18420"/>
    </ligand>
</feature>
<feature type="active site" description="Nucleophile; for glutamine hydrolysis" evidence="11">
    <location>
        <position position="385"/>
    </location>
</feature>
<comment type="activity regulation">
    <text evidence="11">Allosterically activated by GTP, when glutamine is the substrate; GTP has no effect on the reaction when ammonia is the substrate. The allosteric effector GTP functions by stabilizing the protein conformation that binds the tetrahedral intermediate(s) formed during glutamine hydrolysis. Inhibited by the product CTP, via allosteric rather than competitive inhibition.</text>
</comment>
<dbReference type="FunFam" id="3.40.50.300:FF:000009">
    <property type="entry name" value="CTP synthase"/>
    <property type="match status" value="1"/>
</dbReference>
<dbReference type="InterPro" id="IPR017926">
    <property type="entry name" value="GATASE"/>
</dbReference>
<evidence type="ECO:0000256" key="11">
    <source>
        <dbReference type="HAMAP-Rule" id="MF_01227"/>
    </source>
</evidence>
<dbReference type="InterPro" id="IPR033828">
    <property type="entry name" value="GATase1_CTP_Synthase"/>
</dbReference>
<evidence type="ECO:0000259" key="13">
    <source>
        <dbReference type="Pfam" id="PF06418"/>
    </source>
</evidence>
<keyword evidence="3 11" id="KW-0436">Ligase</keyword>
<evidence type="ECO:0000256" key="7">
    <source>
        <dbReference type="ARBA" id="ARBA00022842"/>
    </source>
</evidence>
<comment type="subunit">
    <text evidence="11">Homotetramer.</text>
</comment>
<dbReference type="FunFam" id="3.40.50.880:FF:000002">
    <property type="entry name" value="CTP synthase"/>
    <property type="match status" value="1"/>
</dbReference>
<feature type="binding site" evidence="11">
    <location>
        <begin position="386"/>
        <end position="389"/>
    </location>
    <ligand>
        <name>L-glutamine</name>
        <dbReference type="ChEBI" id="CHEBI:58359"/>
    </ligand>
</feature>
<evidence type="ECO:0000313" key="14">
    <source>
        <dbReference type="EMBL" id="CRX38157.1"/>
    </source>
</evidence>
<dbReference type="NCBIfam" id="TIGR00337">
    <property type="entry name" value="PyrG"/>
    <property type="match status" value="1"/>
</dbReference>
<reference evidence="15" key="1">
    <citation type="submission" date="2015-06" db="EMBL/GenBank/DDBJ databases">
        <authorList>
            <person name="Bertelli C."/>
        </authorList>
    </citation>
    <scope>NUCLEOTIDE SEQUENCE [LARGE SCALE GENOMIC DNA]</scope>
    <source>
        <strain evidence="15">CRIB-30</strain>
    </source>
</reference>
<proteinExistence type="inferred from homology"/>
<keyword evidence="9 11" id="KW-0665">Pyrimidine biosynthesis</keyword>
<protein>
    <recommendedName>
        <fullName evidence="11">CTP synthase</fullName>
        <ecNumber evidence="11">6.3.4.2</ecNumber>
    </recommendedName>
    <alternativeName>
        <fullName evidence="11">Cytidine 5'-triphosphate synthase</fullName>
    </alternativeName>
    <alternativeName>
        <fullName evidence="11">Cytidine triphosphate synthetase</fullName>
        <shortName evidence="11">CTP synthetase</shortName>
        <shortName evidence="11">CTPS</shortName>
    </alternativeName>
    <alternativeName>
        <fullName evidence="11">UTP--ammonia ligase</fullName>
    </alternativeName>
</protein>
<comment type="similarity">
    <text evidence="2 11">Belongs to the CTP synthase family.</text>
</comment>
<dbReference type="Gene3D" id="3.40.50.880">
    <property type="match status" value="1"/>
</dbReference>
<dbReference type="SUPFAM" id="SSF52540">
    <property type="entry name" value="P-loop containing nucleoside triphosphate hydrolases"/>
    <property type="match status" value="1"/>
</dbReference>
<evidence type="ECO:0000256" key="1">
    <source>
        <dbReference type="ARBA" id="ARBA00005171"/>
    </source>
</evidence>
<feature type="binding site" evidence="11">
    <location>
        <begin position="15"/>
        <end position="20"/>
    </location>
    <ligand>
        <name>ATP</name>
        <dbReference type="ChEBI" id="CHEBI:30616"/>
    </ligand>
</feature>
<evidence type="ECO:0000313" key="15">
    <source>
        <dbReference type="Proteomes" id="UP000220251"/>
    </source>
</evidence>
<evidence type="ECO:0000256" key="5">
    <source>
        <dbReference type="ARBA" id="ARBA00022741"/>
    </source>
</evidence>
<comment type="catalytic activity">
    <reaction evidence="11">
        <text>UTP + NH4(+) + ATP = CTP + ADP + phosphate + 2 H(+)</text>
        <dbReference type="Rhea" id="RHEA:16597"/>
        <dbReference type="ChEBI" id="CHEBI:15378"/>
        <dbReference type="ChEBI" id="CHEBI:28938"/>
        <dbReference type="ChEBI" id="CHEBI:30616"/>
        <dbReference type="ChEBI" id="CHEBI:37563"/>
        <dbReference type="ChEBI" id="CHEBI:43474"/>
        <dbReference type="ChEBI" id="CHEBI:46398"/>
        <dbReference type="ChEBI" id="CHEBI:456216"/>
    </reaction>
</comment>
<evidence type="ECO:0000256" key="9">
    <source>
        <dbReference type="ARBA" id="ARBA00022975"/>
    </source>
</evidence>
<feature type="binding site" evidence="11">
    <location>
        <position position="466"/>
    </location>
    <ligand>
        <name>L-glutamine</name>
        <dbReference type="ChEBI" id="CHEBI:58359"/>
    </ligand>
</feature>
<feature type="binding site" evidence="11">
    <location>
        <position position="243"/>
    </location>
    <ligand>
        <name>ATP</name>
        <dbReference type="ChEBI" id="CHEBI:30616"/>
    </ligand>
</feature>
<keyword evidence="6 11" id="KW-0067">ATP-binding</keyword>
<dbReference type="GO" id="GO:0042802">
    <property type="term" value="F:identical protein binding"/>
    <property type="evidence" value="ECO:0007669"/>
    <property type="project" value="TreeGrafter"/>
</dbReference>
<dbReference type="GO" id="GO:0046872">
    <property type="term" value="F:metal ion binding"/>
    <property type="evidence" value="ECO:0007669"/>
    <property type="project" value="UniProtKB-KW"/>
</dbReference>
<comment type="catalytic activity">
    <reaction evidence="11">
        <text>L-glutamine + H2O = L-glutamate + NH4(+)</text>
        <dbReference type="Rhea" id="RHEA:15889"/>
        <dbReference type="ChEBI" id="CHEBI:15377"/>
        <dbReference type="ChEBI" id="CHEBI:28938"/>
        <dbReference type="ChEBI" id="CHEBI:29985"/>
        <dbReference type="ChEBI" id="CHEBI:58359"/>
    </reaction>
</comment>
<dbReference type="InterPro" id="IPR017456">
    <property type="entry name" value="CTP_synthase_N"/>
</dbReference>
<comment type="pathway">
    <text evidence="1 11">Pyrimidine metabolism; CTP biosynthesis via de novo pathway; CTP from UDP: step 2/2.</text>
</comment>
<dbReference type="RefSeq" id="WP_098038006.1">
    <property type="nucleotide sequence ID" value="NZ_CWGJ01000011.1"/>
</dbReference>
<dbReference type="GO" id="GO:0003883">
    <property type="term" value="F:CTP synthase activity"/>
    <property type="evidence" value="ECO:0007669"/>
    <property type="project" value="UniProtKB-UniRule"/>
</dbReference>
<feature type="binding site" evidence="11">
    <location>
        <position position="72"/>
    </location>
    <ligand>
        <name>ATP</name>
        <dbReference type="ChEBI" id="CHEBI:30616"/>
    </ligand>
</feature>
<dbReference type="GO" id="GO:0004359">
    <property type="term" value="F:glutaminase activity"/>
    <property type="evidence" value="ECO:0007669"/>
    <property type="project" value="RHEA"/>
</dbReference>
<dbReference type="HAMAP" id="MF_01227">
    <property type="entry name" value="PyrG"/>
    <property type="match status" value="1"/>
</dbReference>
<comment type="miscellaneous">
    <text evidence="11">CTPSs have evolved a hybrid strategy for distinguishing between UTP and CTP. The overlapping regions of the product feedback inhibitory and substrate sites recognize a common feature in both compounds, the triphosphate moiety. To differentiate isosteric substrate and product pyrimidine rings, an additional pocket far from the expected kinase/ligase catalytic site, specifically recognizes the cytosine and ribose portions of the product inhibitor.</text>
</comment>
<sequence>MTVNYIFVTGGVCSSLGKGLTAASIGMLLEKHGIKVAMLKLDPYLNVDPGTMSPYQHGEVYVTDDGAETDLDLGHYFRYTDSPLSRASNATSGQIYNTVIRRERRGDYLGKTVQVIPHITDEIKKRIHECGTQEPGIQLVIVEIGGTVGDIESLPFMEAIRQFRHENKSRCLNIHLTYVPFLKAAQEFKTKPSQHSVQILREIGIFPDIMLCRSEMTLPEDVKAKISLFCNVSEEAVIEEVDVEHSIYEVPIKLHEQGLDTMIAKFFDFKTKQIHLGEWERLIDVIRNPKGKVTIGVVGKYVQHQDAYKSIYEALSHAALDQGYRLEIKRFEADKLPQDSDKFKQEIAGCDGYLVPGGFGERGFEGKVKAAQFCRENKIPYFGICLGMQVLAVEFARHAANLEEANSTEIDPNTKNPVISLLSEQHIVQDFGGTMRLGAYHCDLKEGSLAHKAYQSKHISERHRHRFEYNNKYLPEMEKAGFVVSGRLKEGHLCEIAEVKGHPWMLGVQFHPEFKSKPTKPHPLFNDFIKAAIANHRSH</sequence>
<dbReference type="SUPFAM" id="SSF52317">
    <property type="entry name" value="Class I glutamine amidotransferase-like"/>
    <property type="match status" value="1"/>
</dbReference>
<dbReference type="Proteomes" id="UP000220251">
    <property type="component" value="Unassembled WGS sequence"/>
</dbReference>
<dbReference type="UniPathway" id="UPA00159">
    <property type="reaction ID" value="UER00277"/>
</dbReference>
<dbReference type="PROSITE" id="PS51273">
    <property type="entry name" value="GATASE_TYPE_1"/>
    <property type="match status" value="1"/>
</dbReference>
<dbReference type="OrthoDB" id="9801107at2"/>
<organism evidence="14 15">
    <name type="scientific">Estrella lausannensis</name>
    <dbReference type="NCBI Taxonomy" id="483423"/>
    <lineage>
        <taxon>Bacteria</taxon>
        <taxon>Pseudomonadati</taxon>
        <taxon>Chlamydiota</taxon>
        <taxon>Chlamydiia</taxon>
        <taxon>Parachlamydiales</taxon>
        <taxon>Candidatus Criblamydiaceae</taxon>
        <taxon>Estrella</taxon>
    </lineage>
</organism>
<dbReference type="AlphaFoldDB" id="A0A0H5DP64"/>
<evidence type="ECO:0000256" key="10">
    <source>
        <dbReference type="ARBA" id="ARBA00047781"/>
    </source>
</evidence>
<feature type="binding site" evidence="11">
    <location>
        <begin position="189"/>
        <end position="194"/>
    </location>
    <ligand>
        <name>UTP</name>
        <dbReference type="ChEBI" id="CHEBI:46398"/>
    </ligand>
</feature>
<feature type="binding site" evidence="11">
    <location>
        <position position="409"/>
    </location>
    <ligand>
        <name>L-glutamine</name>
        <dbReference type="ChEBI" id="CHEBI:58359"/>
    </ligand>
</feature>
<keyword evidence="7 11" id="KW-0460">Magnesium</keyword>
<evidence type="ECO:0000256" key="4">
    <source>
        <dbReference type="ARBA" id="ARBA00022723"/>
    </source>
</evidence>
<feature type="binding site" evidence="11">
    <location>
        <position position="225"/>
    </location>
    <ligand>
        <name>UTP</name>
        <dbReference type="ChEBI" id="CHEBI:46398"/>
    </ligand>
</feature>
<feature type="binding site" evidence="11">
    <location>
        <begin position="150"/>
        <end position="152"/>
    </location>
    <ligand>
        <name>CTP</name>
        <dbReference type="ChEBI" id="CHEBI:37563"/>
        <note>allosteric inhibitor</note>
    </ligand>
</feature>
<feature type="binding site" evidence="11">
    <location>
        <position position="358"/>
    </location>
    <ligand>
        <name>L-glutamine</name>
        <dbReference type="ChEBI" id="CHEBI:58359"/>
    </ligand>
</feature>
<dbReference type="GO" id="GO:0019856">
    <property type="term" value="P:pyrimidine nucleobase biosynthetic process"/>
    <property type="evidence" value="ECO:0007669"/>
    <property type="project" value="TreeGrafter"/>
</dbReference>
<evidence type="ECO:0000256" key="6">
    <source>
        <dbReference type="ARBA" id="ARBA00022840"/>
    </source>
</evidence>
<dbReference type="InterPro" id="IPR004468">
    <property type="entry name" value="CTP_synthase"/>
</dbReference>
<dbReference type="PANTHER" id="PTHR11550">
    <property type="entry name" value="CTP SYNTHASE"/>
    <property type="match status" value="1"/>
</dbReference>
<feature type="active site" evidence="11">
    <location>
        <position position="511"/>
    </location>
</feature>
<name>A0A0H5DP64_9BACT</name>
<dbReference type="EC" id="6.3.4.2" evidence="11"/>
<feature type="region of interest" description="Amidoligase domain" evidence="11">
    <location>
        <begin position="1"/>
        <end position="269"/>
    </location>
</feature>
<dbReference type="PANTHER" id="PTHR11550:SF0">
    <property type="entry name" value="CTP SYNTHASE-RELATED"/>
    <property type="match status" value="1"/>
</dbReference>
<feature type="binding site" evidence="11">
    <location>
        <position position="14"/>
    </location>
    <ligand>
        <name>CTP</name>
        <dbReference type="ChEBI" id="CHEBI:37563"/>
        <note>allosteric inhibitor</note>
    </ligand>
</feature>
<feature type="binding site" evidence="11">
    <location>
        <position position="55"/>
    </location>
    <ligand>
        <name>L-glutamine</name>
        <dbReference type="ChEBI" id="CHEBI:58359"/>
    </ligand>
</feature>